<dbReference type="OMA" id="GNCCKKK"/>
<feature type="region of interest" description="Disordered" evidence="1">
    <location>
        <begin position="1"/>
        <end position="87"/>
    </location>
</feature>
<protein>
    <submittedName>
        <fullName evidence="3">Uncharacterized protein</fullName>
    </submittedName>
</protein>
<name>A0A915K5H9_ROMCU</name>
<dbReference type="AlphaFoldDB" id="A0A915K5H9"/>
<organism evidence="2 3">
    <name type="scientific">Romanomermis culicivorax</name>
    <name type="common">Nematode worm</name>
    <dbReference type="NCBI Taxonomy" id="13658"/>
    <lineage>
        <taxon>Eukaryota</taxon>
        <taxon>Metazoa</taxon>
        <taxon>Ecdysozoa</taxon>
        <taxon>Nematoda</taxon>
        <taxon>Enoplea</taxon>
        <taxon>Dorylaimia</taxon>
        <taxon>Mermithida</taxon>
        <taxon>Mermithoidea</taxon>
        <taxon>Mermithidae</taxon>
        <taxon>Romanomermis</taxon>
    </lineage>
</organism>
<accession>A0A915K5H9</accession>
<dbReference type="WBParaSite" id="nRc.2.0.1.t33593-RA">
    <property type="protein sequence ID" value="nRc.2.0.1.t33593-RA"/>
    <property type="gene ID" value="nRc.2.0.1.g33593"/>
</dbReference>
<proteinExistence type="predicted"/>
<keyword evidence="2" id="KW-1185">Reference proteome</keyword>
<evidence type="ECO:0000313" key="2">
    <source>
        <dbReference type="Proteomes" id="UP000887565"/>
    </source>
</evidence>
<dbReference type="Proteomes" id="UP000887565">
    <property type="component" value="Unplaced"/>
</dbReference>
<evidence type="ECO:0000313" key="3">
    <source>
        <dbReference type="WBParaSite" id="nRc.2.0.1.t33593-RA"/>
    </source>
</evidence>
<sequence>MGNCCKKKKTAEEDAEGQQKIAKTKGKIMAKSKRLVKGKQNDQNEEDNDDDQDEDGEDQDEEDDEDMVFYDADNNRYVWDDDEKQVN</sequence>
<reference evidence="3" key="1">
    <citation type="submission" date="2022-11" db="UniProtKB">
        <authorList>
            <consortium name="WormBaseParasite"/>
        </authorList>
    </citation>
    <scope>IDENTIFICATION</scope>
</reference>
<feature type="compositionally biased region" description="Basic residues" evidence="1">
    <location>
        <begin position="22"/>
        <end position="37"/>
    </location>
</feature>
<feature type="compositionally biased region" description="Acidic residues" evidence="1">
    <location>
        <begin position="43"/>
        <end position="68"/>
    </location>
</feature>
<evidence type="ECO:0000256" key="1">
    <source>
        <dbReference type="SAM" id="MobiDB-lite"/>
    </source>
</evidence>